<dbReference type="PROSITE" id="PS50267">
    <property type="entry name" value="NA_NEUROTRAN_SYMP_3"/>
    <property type="match status" value="1"/>
</dbReference>
<dbReference type="InterPro" id="IPR000175">
    <property type="entry name" value="Na/ntran_symport"/>
</dbReference>
<dbReference type="PANTHER" id="PTHR42948:SF1">
    <property type="entry name" value="TRANSPORTER"/>
    <property type="match status" value="1"/>
</dbReference>
<dbReference type="SUPFAM" id="SSF161070">
    <property type="entry name" value="SNF-like"/>
    <property type="match status" value="1"/>
</dbReference>
<feature type="transmembrane region" description="Helical" evidence="6">
    <location>
        <begin position="21"/>
        <end position="42"/>
    </location>
</feature>
<evidence type="ECO:0000313" key="7">
    <source>
        <dbReference type="EMBL" id="WFN97553.1"/>
    </source>
</evidence>
<dbReference type="EMBL" id="CP092014">
    <property type="protein sequence ID" value="WFN97553.1"/>
    <property type="molecule type" value="Genomic_DNA"/>
</dbReference>
<evidence type="ECO:0000256" key="5">
    <source>
        <dbReference type="ARBA" id="ARBA00023136"/>
    </source>
</evidence>
<evidence type="ECO:0000256" key="6">
    <source>
        <dbReference type="SAM" id="Phobius"/>
    </source>
</evidence>
<protein>
    <submittedName>
        <fullName evidence="7">Uncharacterized protein</fullName>
    </submittedName>
</protein>
<keyword evidence="8" id="KW-1185">Reference proteome</keyword>
<accession>A0ABY8GJP1</accession>
<keyword evidence="2" id="KW-0813">Transport</keyword>
<feature type="transmembrane region" description="Helical" evidence="6">
    <location>
        <begin position="62"/>
        <end position="87"/>
    </location>
</feature>
<evidence type="ECO:0000256" key="2">
    <source>
        <dbReference type="ARBA" id="ARBA00022448"/>
    </source>
</evidence>
<proteinExistence type="predicted"/>
<keyword evidence="3 6" id="KW-0812">Transmembrane</keyword>
<gene>
    <name evidence="7" type="ORF">MAY91_05880</name>
</gene>
<dbReference type="PANTHER" id="PTHR42948">
    <property type="entry name" value="TRANSPORTER"/>
    <property type="match status" value="1"/>
</dbReference>
<sequence>MAATTYSAYLPGRRGVACSSLWVVALSCLVCVLAGLIIFPALSAARLDPSAGPGLAFMTMPVLFSHLPFGSLWALASCVLLPGWAYAA</sequence>
<organism evidence="7 8">
    <name type="scientific">Edwardsiella ictaluri</name>
    <dbReference type="NCBI Taxonomy" id="67780"/>
    <lineage>
        <taxon>Bacteria</taxon>
        <taxon>Pseudomonadati</taxon>
        <taxon>Pseudomonadota</taxon>
        <taxon>Gammaproteobacteria</taxon>
        <taxon>Enterobacterales</taxon>
        <taxon>Hafniaceae</taxon>
        <taxon>Edwardsiella</taxon>
    </lineage>
</organism>
<comment type="subcellular location">
    <subcellularLocation>
        <location evidence="1">Membrane</location>
        <topology evidence="1">Multi-pass membrane protein</topology>
    </subcellularLocation>
</comment>
<dbReference type="InterPro" id="IPR037272">
    <property type="entry name" value="SNS_sf"/>
</dbReference>
<evidence type="ECO:0000313" key="8">
    <source>
        <dbReference type="Proteomes" id="UP001222680"/>
    </source>
</evidence>
<keyword evidence="5 6" id="KW-0472">Membrane</keyword>
<evidence type="ECO:0000256" key="4">
    <source>
        <dbReference type="ARBA" id="ARBA00022989"/>
    </source>
</evidence>
<reference evidence="7 8" key="1">
    <citation type="submission" date="2022-02" db="EMBL/GenBank/DDBJ databases">
        <title>Phenotypic, genotypic and serological characterization of Edwardsiella ictaluri from catfish and ornamental fish species.</title>
        <authorList>
            <person name="Rose D."/>
            <person name="Tekedar H.C."/>
            <person name="Waldbieser G.C."/>
            <person name="Aarattuthodi S."/>
            <person name="Griffin M.J."/>
        </authorList>
    </citation>
    <scope>NUCLEOTIDE SEQUENCE [LARGE SCALE GENOMIC DNA]</scope>
    <source>
        <strain evidence="7 8">13 TAL-140 K3</strain>
    </source>
</reference>
<evidence type="ECO:0000256" key="1">
    <source>
        <dbReference type="ARBA" id="ARBA00004141"/>
    </source>
</evidence>
<evidence type="ECO:0000256" key="3">
    <source>
        <dbReference type="ARBA" id="ARBA00022692"/>
    </source>
</evidence>
<keyword evidence="4 6" id="KW-1133">Transmembrane helix</keyword>
<dbReference type="Proteomes" id="UP001222680">
    <property type="component" value="Chromosome"/>
</dbReference>
<name>A0ABY8GJP1_EDWIC</name>